<dbReference type="RefSeq" id="WP_203847333.1">
    <property type="nucleotide sequence ID" value="NZ_BAAAVW010000011.1"/>
</dbReference>
<evidence type="ECO:0000313" key="3">
    <source>
        <dbReference type="Proteomes" id="UP000660611"/>
    </source>
</evidence>
<dbReference type="EMBL" id="BONQ01000053">
    <property type="protein sequence ID" value="GIG45529.1"/>
    <property type="molecule type" value="Genomic_DNA"/>
</dbReference>
<sequence>MNSTAITKALTLAGFTAIAGLSTMIGPSAAHAAHADHDVYARAGVIYIHDGGREVRLTEDEVNSQPRLSPDGTTITYVHNNTVWVMAADGAGKHQVSDRTGTAPAWSPDSTTITYKARSCTGAQGTFRVGTVGGTTSEVLSPAACRDEAAPQMGYITDQPGQPSL</sequence>
<dbReference type="Gene3D" id="2.120.10.30">
    <property type="entry name" value="TolB, C-terminal domain"/>
    <property type="match status" value="1"/>
</dbReference>
<keyword evidence="3" id="KW-1185">Reference proteome</keyword>
<dbReference type="InterPro" id="IPR011042">
    <property type="entry name" value="6-blade_b-propeller_TolB-like"/>
</dbReference>
<dbReference type="AlphaFoldDB" id="A0A919PKP9"/>
<dbReference type="SUPFAM" id="SSF82171">
    <property type="entry name" value="DPP6 N-terminal domain-like"/>
    <property type="match status" value="1"/>
</dbReference>
<evidence type="ECO:0000256" key="1">
    <source>
        <dbReference type="SAM" id="SignalP"/>
    </source>
</evidence>
<name>A0A919PKP9_9ACTN</name>
<dbReference type="Proteomes" id="UP000660611">
    <property type="component" value="Unassembled WGS sequence"/>
</dbReference>
<dbReference type="InterPro" id="IPR011659">
    <property type="entry name" value="WD40"/>
</dbReference>
<proteinExistence type="predicted"/>
<feature type="chain" id="PRO_5037663700" evidence="1">
    <location>
        <begin position="33"/>
        <end position="165"/>
    </location>
</feature>
<organism evidence="2 3">
    <name type="scientific">Dactylosporangium siamense</name>
    <dbReference type="NCBI Taxonomy" id="685454"/>
    <lineage>
        <taxon>Bacteria</taxon>
        <taxon>Bacillati</taxon>
        <taxon>Actinomycetota</taxon>
        <taxon>Actinomycetes</taxon>
        <taxon>Micromonosporales</taxon>
        <taxon>Micromonosporaceae</taxon>
        <taxon>Dactylosporangium</taxon>
    </lineage>
</organism>
<dbReference type="Pfam" id="PF07676">
    <property type="entry name" value="PD40"/>
    <property type="match status" value="2"/>
</dbReference>
<reference evidence="2" key="1">
    <citation type="submission" date="2021-01" db="EMBL/GenBank/DDBJ databases">
        <title>Whole genome shotgun sequence of Dactylosporangium siamense NBRC 106093.</title>
        <authorList>
            <person name="Komaki H."/>
            <person name="Tamura T."/>
        </authorList>
    </citation>
    <scope>NUCLEOTIDE SEQUENCE</scope>
    <source>
        <strain evidence="2">NBRC 106093</strain>
    </source>
</reference>
<evidence type="ECO:0000313" key="2">
    <source>
        <dbReference type="EMBL" id="GIG45529.1"/>
    </source>
</evidence>
<feature type="signal peptide" evidence="1">
    <location>
        <begin position="1"/>
        <end position="32"/>
    </location>
</feature>
<accession>A0A919PKP9</accession>
<keyword evidence="1" id="KW-0732">Signal</keyword>
<protein>
    <submittedName>
        <fullName evidence="2">Uncharacterized protein</fullName>
    </submittedName>
</protein>
<gene>
    <name evidence="2" type="ORF">Dsi01nite_035700</name>
</gene>
<comment type="caution">
    <text evidence="2">The sequence shown here is derived from an EMBL/GenBank/DDBJ whole genome shotgun (WGS) entry which is preliminary data.</text>
</comment>